<dbReference type="PANTHER" id="PTHR33744:SF1">
    <property type="entry name" value="DNA-BINDING TRANSCRIPTIONAL ACTIVATOR ADER"/>
    <property type="match status" value="1"/>
</dbReference>
<reference evidence="3 4" key="1">
    <citation type="submission" date="2019-06" db="EMBL/GenBank/DDBJ databases">
        <title>Sequencing the genomes of 1000 actinobacteria strains.</title>
        <authorList>
            <person name="Klenk H.-P."/>
        </authorList>
    </citation>
    <scope>NUCLEOTIDE SEQUENCE [LARGE SCALE GENOMIC DNA]</scope>
    <source>
        <strain evidence="3 4">DSM 24617</strain>
    </source>
</reference>
<dbReference type="InterPro" id="IPR051448">
    <property type="entry name" value="CdaR-like_regulators"/>
</dbReference>
<dbReference type="PANTHER" id="PTHR33744">
    <property type="entry name" value="CARBOHYDRATE DIACID REGULATOR"/>
    <property type="match status" value="1"/>
</dbReference>
<dbReference type="InterPro" id="IPR025736">
    <property type="entry name" value="PucR_C-HTH_dom"/>
</dbReference>
<proteinExistence type="predicted"/>
<name>A0A542XFK3_9MICO</name>
<dbReference type="EMBL" id="VFOK01000001">
    <property type="protein sequence ID" value="TQL34596.1"/>
    <property type="molecule type" value="Genomic_DNA"/>
</dbReference>
<protein>
    <submittedName>
        <fullName evidence="3">PucR-like helix-turn-helix protein</fullName>
    </submittedName>
</protein>
<evidence type="ECO:0000259" key="2">
    <source>
        <dbReference type="Pfam" id="PF25906"/>
    </source>
</evidence>
<dbReference type="Proteomes" id="UP000318336">
    <property type="component" value="Unassembled WGS sequence"/>
</dbReference>
<dbReference type="Pfam" id="PF25906">
    <property type="entry name" value="PucR-like_N"/>
    <property type="match status" value="1"/>
</dbReference>
<keyword evidence="4" id="KW-1185">Reference proteome</keyword>
<organism evidence="3 4">
    <name type="scientific">Barrientosiimonas humi</name>
    <dbReference type="NCBI Taxonomy" id="999931"/>
    <lineage>
        <taxon>Bacteria</taxon>
        <taxon>Bacillati</taxon>
        <taxon>Actinomycetota</taxon>
        <taxon>Actinomycetes</taxon>
        <taxon>Micrococcales</taxon>
        <taxon>Dermacoccaceae</taxon>
        <taxon>Barrientosiimonas</taxon>
    </lineage>
</organism>
<dbReference type="AlphaFoldDB" id="A0A542XFK3"/>
<dbReference type="InterPro" id="IPR058663">
    <property type="entry name" value="PucR-like_N"/>
</dbReference>
<evidence type="ECO:0000313" key="4">
    <source>
        <dbReference type="Proteomes" id="UP000318336"/>
    </source>
</evidence>
<evidence type="ECO:0000259" key="1">
    <source>
        <dbReference type="Pfam" id="PF13556"/>
    </source>
</evidence>
<evidence type="ECO:0000313" key="3">
    <source>
        <dbReference type="EMBL" id="TQL34596.1"/>
    </source>
</evidence>
<feature type="domain" description="PucR-like N-terminal" evidence="2">
    <location>
        <begin position="14"/>
        <end position="180"/>
    </location>
</feature>
<dbReference type="Pfam" id="PF13556">
    <property type="entry name" value="HTH_30"/>
    <property type="match status" value="1"/>
</dbReference>
<feature type="domain" description="PucR C-terminal helix-turn-helix" evidence="1">
    <location>
        <begin position="339"/>
        <end position="397"/>
    </location>
</feature>
<accession>A0A542XFK3</accession>
<sequence length="400" mass="43721">MTPDTPLTGDPPPWASLPREVSRALQPHLGEIVESIIEAIQRDVPAYSRPLEGDFGVAVRQGVEVALSRLLLELPGRDEPALPPEARLVYAGLGKGEARTGRPLEALLGAYRVGARMAFRAVSRISVQEGLDPTLLMPLGESIFVYIDELSSASIEAFTAEQFRQAGERDRRRAALLEQLVSGRAEEADLRALAADAGWVIPREVVVAAMPLEKADGLRLALGERGLARSRSEYAVVLVAAPRSERARAELERVLAGRRAWIGPVRPWLRAAGSLRAAHAAMTMPDPASVQAAEGDGPWWVRDHLSTLVLGHEPELLNDLAAQRLAPLDQLRPNQRARLAETLLSWLSHQGERAKVAAELHIHPQTVGYRVGQLREIFGDALDDPLTRFELEMVLRAGHS</sequence>
<gene>
    <name evidence="3" type="ORF">FB554_2772</name>
</gene>
<dbReference type="InterPro" id="IPR042070">
    <property type="entry name" value="PucR_C-HTH_sf"/>
</dbReference>
<comment type="caution">
    <text evidence="3">The sequence shown here is derived from an EMBL/GenBank/DDBJ whole genome shotgun (WGS) entry which is preliminary data.</text>
</comment>
<dbReference type="Gene3D" id="1.10.10.2840">
    <property type="entry name" value="PucR C-terminal helix-turn-helix domain"/>
    <property type="match status" value="1"/>
</dbReference>